<keyword evidence="2" id="KW-0472">Membrane</keyword>
<comment type="caution">
    <text evidence="4">The sequence shown here is derived from an EMBL/GenBank/DDBJ whole genome shotgun (WGS) entry which is preliminary data.</text>
</comment>
<sequence>MAQDPKKTVRRKSRADRRAAEEALARAAEEKAAKERKQQTIIGVIAVAIVAVLVIVAGIAVFNSTRKSAEEQAKANMSVTEAYNAVQAVSVKPERADKKGGILISKDGYGKSVEGVPTVQVYMDFICPGCGSLNRQLDPTLIKLMDAGQLNLDLHFLSFMDSYSTDDYSSRVANSALYIADHDDDPNHLLEYVKNVYADGFQPEEGSSYKSVSDDKLKEQAVAAGVSQAVADKAYGRDYQDWLDAMNTYTPKRKELLNTTGSYAGSFTTPTVMINGTRWNLSDVSTAGLSVTDGFLQSIGLDSSKVGDANTLPSIGSDKQPISLTTGE</sequence>
<evidence type="ECO:0000313" key="4">
    <source>
        <dbReference type="EMBL" id="KFI49555.1"/>
    </source>
</evidence>
<dbReference type="InterPro" id="IPR036249">
    <property type="entry name" value="Thioredoxin-like_sf"/>
</dbReference>
<dbReference type="OrthoDB" id="117402at2"/>
<evidence type="ECO:0000256" key="2">
    <source>
        <dbReference type="SAM" id="Phobius"/>
    </source>
</evidence>
<feature type="region of interest" description="Disordered" evidence="1">
    <location>
        <begin position="1"/>
        <end position="22"/>
    </location>
</feature>
<keyword evidence="5" id="KW-1185">Reference proteome</keyword>
<dbReference type="Proteomes" id="UP000029108">
    <property type="component" value="Unassembled WGS sequence"/>
</dbReference>
<name>A0A086ZSQ5_9BIFI</name>
<feature type="region of interest" description="Disordered" evidence="1">
    <location>
        <begin position="307"/>
        <end position="328"/>
    </location>
</feature>
<evidence type="ECO:0000256" key="1">
    <source>
        <dbReference type="SAM" id="MobiDB-lite"/>
    </source>
</evidence>
<protein>
    <submittedName>
        <fullName evidence="4">DSBA oxidoreductase</fullName>
    </submittedName>
</protein>
<feature type="transmembrane region" description="Helical" evidence="2">
    <location>
        <begin position="41"/>
        <end position="62"/>
    </location>
</feature>
<evidence type="ECO:0000259" key="3">
    <source>
        <dbReference type="Pfam" id="PF13462"/>
    </source>
</evidence>
<keyword evidence="2" id="KW-0812">Transmembrane</keyword>
<dbReference type="STRING" id="1437608.GCA_000771645_01126"/>
<reference evidence="4 5" key="1">
    <citation type="submission" date="2014-03" db="EMBL/GenBank/DDBJ databases">
        <title>Genomics of Bifidobacteria.</title>
        <authorList>
            <person name="Ventura M."/>
            <person name="Milani C."/>
            <person name="Lugli G.A."/>
        </authorList>
    </citation>
    <scope>NUCLEOTIDE SEQUENCE [LARGE SCALE GENOMIC DNA]</scope>
    <source>
        <strain evidence="4 5">DSM 23969</strain>
    </source>
</reference>
<dbReference type="AlphaFoldDB" id="A0A086ZSQ5"/>
<proteinExistence type="predicted"/>
<dbReference type="RefSeq" id="WP_033495010.1">
    <property type="nucleotide sequence ID" value="NZ_JDUU01000021.1"/>
</dbReference>
<dbReference type="Pfam" id="PF13462">
    <property type="entry name" value="Thioredoxin_4"/>
    <property type="match status" value="1"/>
</dbReference>
<organism evidence="4 5">
    <name type="scientific">Bifidobacterium biavatii DSM 23969</name>
    <dbReference type="NCBI Taxonomy" id="1437608"/>
    <lineage>
        <taxon>Bacteria</taxon>
        <taxon>Bacillati</taxon>
        <taxon>Actinomycetota</taxon>
        <taxon>Actinomycetes</taxon>
        <taxon>Bifidobacteriales</taxon>
        <taxon>Bifidobacteriaceae</taxon>
        <taxon>Bifidobacterium</taxon>
    </lineage>
</organism>
<dbReference type="eggNOG" id="COG1651">
    <property type="taxonomic scope" value="Bacteria"/>
</dbReference>
<feature type="domain" description="Thioredoxin-like fold" evidence="3">
    <location>
        <begin position="118"/>
        <end position="279"/>
    </location>
</feature>
<dbReference type="Gene3D" id="3.40.30.10">
    <property type="entry name" value="Glutaredoxin"/>
    <property type="match status" value="1"/>
</dbReference>
<dbReference type="EMBL" id="JGYN01000023">
    <property type="protein sequence ID" value="KFI49555.1"/>
    <property type="molecule type" value="Genomic_DNA"/>
</dbReference>
<accession>A0A086ZSQ5</accession>
<dbReference type="SUPFAM" id="SSF52833">
    <property type="entry name" value="Thioredoxin-like"/>
    <property type="match status" value="1"/>
</dbReference>
<gene>
    <name evidence="4" type="ORF">BBIA_0982</name>
</gene>
<dbReference type="InterPro" id="IPR012336">
    <property type="entry name" value="Thioredoxin-like_fold"/>
</dbReference>
<evidence type="ECO:0000313" key="5">
    <source>
        <dbReference type="Proteomes" id="UP000029108"/>
    </source>
</evidence>
<keyword evidence="2" id="KW-1133">Transmembrane helix</keyword>